<dbReference type="InterPro" id="IPR036691">
    <property type="entry name" value="Endo/exonu/phosph_ase_sf"/>
</dbReference>
<dbReference type="PANTHER" id="PTHR33710">
    <property type="entry name" value="BNAC02G09200D PROTEIN"/>
    <property type="match status" value="1"/>
</dbReference>
<protein>
    <recommendedName>
        <fullName evidence="1">Reverse transcriptase domain-containing protein</fullName>
    </recommendedName>
</protein>
<keyword evidence="3" id="KW-1185">Reference proteome</keyword>
<dbReference type="OrthoDB" id="1748011at2759"/>
<feature type="domain" description="Reverse transcriptase" evidence="1">
    <location>
        <begin position="396"/>
        <end position="613"/>
    </location>
</feature>
<proteinExistence type="predicted"/>
<organism evidence="2 3">
    <name type="scientific">Microthlaspi erraticum</name>
    <dbReference type="NCBI Taxonomy" id="1685480"/>
    <lineage>
        <taxon>Eukaryota</taxon>
        <taxon>Viridiplantae</taxon>
        <taxon>Streptophyta</taxon>
        <taxon>Embryophyta</taxon>
        <taxon>Tracheophyta</taxon>
        <taxon>Spermatophyta</taxon>
        <taxon>Magnoliopsida</taxon>
        <taxon>eudicotyledons</taxon>
        <taxon>Gunneridae</taxon>
        <taxon>Pentapetalae</taxon>
        <taxon>rosids</taxon>
        <taxon>malvids</taxon>
        <taxon>Brassicales</taxon>
        <taxon>Brassicaceae</taxon>
        <taxon>Coluteocarpeae</taxon>
        <taxon>Microthlaspi</taxon>
    </lineage>
</organism>
<dbReference type="Pfam" id="PF00078">
    <property type="entry name" value="RVT_1"/>
    <property type="match status" value="1"/>
</dbReference>
<name>A0A6D2KXI5_9BRAS</name>
<evidence type="ECO:0000259" key="1">
    <source>
        <dbReference type="PROSITE" id="PS50878"/>
    </source>
</evidence>
<dbReference type="EMBL" id="CACVBM020001717">
    <property type="protein sequence ID" value="CAA7058012.1"/>
    <property type="molecule type" value="Genomic_DNA"/>
</dbReference>
<evidence type="ECO:0000313" key="3">
    <source>
        <dbReference type="Proteomes" id="UP000467841"/>
    </source>
</evidence>
<dbReference type="SUPFAM" id="SSF56219">
    <property type="entry name" value="DNase I-like"/>
    <property type="match status" value="1"/>
</dbReference>
<dbReference type="InterPro" id="IPR043502">
    <property type="entry name" value="DNA/RNA_pol_sf"/>
</dbReference>
<dbReference type="PROSITE" id="PS50878">
    <property type="entry name" value="RT_POL"/>
    <property type="match status" value="1"/>
</dbReference>
<accession>A0A6D2KXI5</accession>
<dbReference type="InterPro" id="IPR000477">
    <property type="entry name" value="RT_dom"/>
</dbReference>
<dbReference type="SUPFAM" id="SSF56672">
    <property type="entry name" value="DNA/RNA polymerases"/>
    <property type="match status" value="1"/>
</dbReference>
<gene>
    <name evidence="2" type="ORF">MERR_LOCUS45248</name>
</gene>
<reference evidence="2" key="1">
    <citation type="submission" date="2020-01" db="EMBL/GenBank/DDBJ databases">
        <authorList>
            <person name="Mishra B."/>
        </authorList>
    </citation>
    <scope>NUCLEOTIDE SEQUENCE [LARGE SCALE GENOMIC DNA]</scope>
</reference>
<comment type="caution">
    <text evidence="2">The sequence shown here is derived from an EMBL/GenBank/DDBJ whole genome shotgun (WGS) entry which is preliminary data.</text>
</comment>
<dbReference type="PANTHER" id="PTHR33710:SF77">
    <property type="entry name" value="DNASE I-LIKE SUPERFAMILY PROTEIN"/>
    <property type="match status" value="1"/>
</dbReference>
<dbReference type="Proteomes" id="UP000467841">
    <property type="component" value="Unassembled WGS sequence"/>
</dbReference>
<dbReference type="AlphaFoldDB" id="A0A6D2KXI5"/>
<evidence type="ECO:0000313" key="2">
    <source>
        <dbReference type="EMBL" id="CAA7058012.1"/>
    </source>
</evidence>
<sequence length="613" mass="68943">MVEVDEGPPFQEVVYRRSARRRRRQNLLSLSLSGSPPQVDPNIPQQSLSLGPDCSLKQNPVKALVFGSLDQAPSGSGLGLNGDTKQLAVKRWITFNRPLFGGLLETRVKYSNLAPLITRNFPGWRFDSNHSEEAENGRIVVLSSQEAYSFRPSNSPLQGIADFRDCLSDANLFELSTRGVYHTWSNKCSSNPKTRKLDRALINEPWHDYFPSSNAFFDVPGCSDHSPCLVTISDSIRRRVSRFNFFSFFTLHPEYPRLISEAWNSLIQPSDSMFGLYQKLRAAKLCCKSLNSTRFSNIQDRAKQAFENLEMVQRQVLQNPSPGLFEEERVARDDWLLLASAEESFFRQKSRIRWLQEGDENTGFFHKSVKSNLSRNIIHYLQDGLGNRVSDPLVLKGMVLSFYKQLLGTANPEVSPYSIAELRSILSFRCSDSLAEKLIKLPSTEEIKDAVFALPKNKAPAGPTTRGCLQIDITKAYDNVNWDFVLNILEALQLPQLFISWIRSCITSPHYPVALNGELVGFFPGKKGLRQGDPISSSLFVLAMDVLSKALDSGAAQGRFRVHPLCSVPLVTHLSFADDLLVFFDGKEESLEGILEILKDFQKVSGLAKFEED</sequence>